<dbReference type="EMBL" id="LNRQ01000009">
    <property type="protein sequence ID" value="KZM81618.1"/>
    <property type="molecule type" value="Genomic_DNA"/>
</dbReference>
<dbReference type="Gramene" id="KZM81618">
    <property type="protein sequence ID" value="KZM81618"/>
    <property type="gene ID" value="DCAR_029231"/>
</dbReference>
<dbReference type="InterPro" id="IPR027417">
    <property type="entry name" value="P-loop_NTPase"/>
</dbReference>
<feature type="domain" description="DNA2/NAM7 helicase-like C-terminal" evidence="6">
    <location>
        <begin position="57"/>
        <end position="167"/>
    </location>
</feature>
<gene>
    <name evidence="7" type="ORF">DCAR_029231</name>
</gene>
<evidence type="ECO:0000256" key="4">
    <source>
        <dbReference type="ARBA" id="ARBA00022840"/>
    </source>
</evidence>
<dbReference type="InterPro" id="IPR047187">
    <property type="entry name" value="SF1_C_Upf1"/>
</dbReference>
<dbReference type="Pfam" id="PF13087">
    <property type="entry name" value="AAA_12"/>
    <property type="match status" value="2"/>
</dbReference>
<dbReference type="PANTHER" id="PTHR10887">
    <property type="entry name" value="DNA2/NAM7 HELICASE FAMILY"/>
    <property type="match status" value="1"/>
</dbReference>
<dbReference type="Gene3D" id="3.40.50.300">
    <property type="entry name" value="P-loop containing nucleotide triphosphate hydrolases"/>
    <property type="match status" value="2"/>
</dbReference>
<comment type="caution">
    <text evidence="7">The sequence shown here is derived from an EMBL/GenBank/DDBJ whole genome shotgun (WGS) entry which is preliminary data.</text>
</comment>
<dbReference type="InterPro" id="IPR041679">
    <property type="entry name" value="DNA2/NAM7-like_C"/>
</dbReference>
<evidence type="ECO:0000313" key="7">
    <source>
        <dbReference type="EMBL" id="KZM81618.1"/>
    </source>
</evidence>
<keyword evidence="4" id="KW-0067">ATP-binding</keyword>
<evidence type="ECO:0000259" key="6">
    <source>
        <dbReference type="Pfam" id="PF13087"/>
    </source>
</evidence>
<reference evidence="7" key="1">
    <citation type="journal article" date="2016" name="Nat. Genet.">
        <title>A high-quality carrot genome assembly provides new insights into carotenoid accumulation and asterid genome evolution.</title>
        <authorList>
            <person name="Iorizzo M."/>
            <person name="Ellison S."/>
            <person name="Senalik D."/>
            <person name="Zeng P."/>
            <person name="Satapoomin P."/>
            <person name="Huang J."/>
            <person name="Bowman M."/>
            <person name="Iovene M."/>
            <person name="Sanseverino W."/>
            <person name="Cavagnaro P."/>
            <person name="Yildiz M."/>
            <person name="Macko-Podgorni A."/>
            <person name="Moranska E."/>
            <person name="Grzebelus E."/>
            <person name="Grzebelus D."/>
            <person name="Ashrafi H."/>
            <person name="Zheng Z."/>
            <person name="Cheng S."/>
            <person name="Spooner D."/>
            <person name="Van Deynze A."/>
            <person name="Simon P."/>
        </authorList>
    </citation>
    <scope>NUCLEOTIDE SEQUENCE [LARGE SCALE GENOMIC DNA]</scope>
    <source>
        <tissue evidence="7">Leaf</tissue>
    </source>
</reference>
<keyword evidence="2" id="KW-0378">Hydrolase</keyword>
<dbReference type="SUPFAM" id="SSF52540">
    <property type="entry name" value="P-loop containing nucleoside triphosphate hydrolases"/>
    <property type="match status" value="2"/>
</dbReference>
<dbReference type="InterPro" id="IPR045055">
    <property type="entry name" value="DNA2/NAM7-like"/>
</dbReference>
<dbReference type="GO" id="GO:0005694">
    <property type="term" value="C:chromosome"/>
    <property type="evidence" value="ECO:0007669"/>
    <property type="project" value="UniProtKB-ARBA"/>
</dbReference>
<keyword evidence="3" id="KW-0347">Helicase</keyword>
<dbReference type="CDD" id="cd18808">
    <property type="entry name" value="SF1_C_Upf1"/>
    <property type="match status" value="1"/>
</dbReference>
<dbReference type="GO" id="GO:0016787">
    <property type="term" value="F:hydrolase activity"/>
    <property type="evidence" value="ECO:0007669"/>
    <property type="project" value="UniProtKB-KW"/>
</dbReference>
<dbReference type="GO" id="GO:0004386">
    <property type="term" value="F:helicase activity"/>
    <property type="evidence" value="ECO:0007669"/>
    <property type="project" value="UniProtKB-KW"/>
</dbReference>
<dbReference type="FunFam" id="3.40.50.300:FF:000326">
    <property type="entry name" value="P-loop containing nucleoside triphosphate hydrolase"/>
    <property type="match status" value="1"/>
</dbReference>
<name>A0A175YEM1_DAUCS</name>
<evidence type="ECO:0000256" key="1">
    <source>
        <dbReference type="ARBA" id="ARBA00022741"/>
    </source>
</evidence>
<sequence>MVLLVRELEAMLENYNNLDYNVGDPLQPPATVISPVAEKFKYRMSLFKRFQEVGYPALEDGPAVESETRRAWQIYSCFGPFCFFHLHERKESQPSNSGSWENVDEAEFVVLMYHKLLARFVELKSSSQIAIISPYRSQVSLFRDKFKDTFGEDSNKFVDINTVDGFQVVGSALTLRKDEHWKNLTESAEKRNLSESAEKRNALYKRKESRSWENVDEAEFVVLMYHKLLARFVELKSSSQIAIISPYRSQVSLFRDKFKDAFGEDSKKFVDINTVDGFQGREKDVAIFSCVRASKDKGIGFVSDSRRMNVGITRARSSVWLCLYNSSCLFVYSGCGFCFNFEKRRALEESHRECRKEESHRVQKRGLLFIRFRSRMLIFSVRQTLPELQEVPNDDIGFDMAIDVNVDDGPADVQDWGGGDAEGFDGAGDDD</sequence>
<protein>
    <recommendedName>
        <fullName evidence="6">DNA2/NAM7 helicase-like C-terminal domain-containing protein</fullName>
    </recommendedName>
</protein>
<organism evidence="7">
    <name type="scientific">Daucus carota subsp. sativus</name>
    <name type="common">Carrot</name>
    <dbReference type="NCBI Taxonomy" id="79200"/>
    <lineage>
        <taxon>Eukaryota</taxon>
        <taxon>Viridiplantae</taxon>
        <taxon>Streptophyta</taxon>
        <taxon>Embryophyta</taxon>
        <taxon>Tracheophyta</taxon>
        <taxon>Spermatophyta</taxon>
        <taxon>Magnoliopsida</taxon>
        <taxon>eudicotyledons</taxon>
        <taxon>Gunneridae</taxon>
        <taxon>Pentapetalae</taxon>
        <taxon>asterids</taxon>
        <taxon>campanulids</taxon>
        <taxon>Apiales</taxon>
        <taxon>Apiaceae</taxon>
        <taxon>Apioideae</taxon>
        <taxon>Scandiceae</taxon>
        <taxon>Daucinae</taxon>
        <taxon>Daucus</taxon>
        <taxon>Daucus sect. Daucus</taxon>
    </lineage>
</organism>
<evidence type="ECO:0000256" key="3">
    <source>
        <dbReference type="ARBA" id="ARBA00022806"/>
    </source>
</evidence>
<accession>A0A175YEM1</accession>
<evidence type="ECO:0000256" key="5">
    <source>
        <dbReference type="SAM" id="MobiDB-lite"/>
    </source>
</evidence>
<keyword evidence="1" id="KW-0547">Nucleotide-binding</keyword>
<feature type="domain" description="DNA2/NAM7 helicase-like C-terminal" evidence="6">
    <location>
        <begin position="205"/>
        <end position="321"/>
    </location>
</feature>
<feature type="region of interest" description="Disordered" evidence="5">
    <location>
        <begin position="412"/>
        <end position="431"/>
    </location>
</feature>
<proteinExistence type="predicted"/>
<dbReference type="PANTHER" id="PTHR10887:SF538">
    <property type="entry name" value="HELICASE MAGATAMA 3-RELATED"/>
    <property type="match status" value="1"/>
</dbReference>
<evidence type="ECO:0000256" key="2">
    <source>
        <dbReference type="ARBA" id="ARBA00022801"/>
    </source>
</evidence>
<dbReference type="AlphaFoldDB" id="A0A175YEM1"/>
<dbReference type="GO" id="GO:0005524">
    <property type="term" value="F:ATP binding"/>
    <property type="evidence" value="ECO:0007669"/>
    <property type="project" value="UniProtKB-KW"/>
</dbReference>